<feature type="compositionally biased region" description="Polar residues" evidence="1">
    <location>
        <begin position="99"/>
        <end position="110"/>
    </location>
</feature>
<reference evidence="2 3" key="1">
    <citation type="submission" date="2020-08" db="EMBL/GenBank/DDBJ databases">
        <title>Genomic Encyclopedia of Type Strains, Phase IV (KMG-IV): sequencing the most valuable type-strain genomes for metagenomic binning, comparative biology and taxonomic classification.</title>
        <authorList>
            <person name="Goeker M."/>
        </authorList>
    </citation>
    <scope>NUCLEOTIDE SEQUENCE [LARGE SCALE GENOMIC DNA]</scope>
    <source>
        <strain evidence="2 3">DSM 105074</strain>
    </source>
</reference>
<sequence length="134" mass="14420">MKQTALRSFLMFLFGVCLVVGIDVSKSKRTLTLPTTLSQCAEKSVVGASTLPPGGRNERCAPSTQPKPLEQARAQVPPPLRDQYLNLPRTKAVHYAELSPQTLKTDSASSYPVAEPPPVGRGYFPQPAAGQRGT</sequence>
<dbReference type="RefSeq" id="WP_184177441.1">
    <property type="nucleotide sequence ID" value="NZ_JACHGF010000009.1"/>
</dbReference>
<dbReference type="AlphaFoldDB" id="A0A840TR61"/>
<gene>
    <name evidence="2" type="ORF">HNQ92_004531</name>
</gene>
<feature type="region of interest" description="Disordered" evidence="1">
    <location>
        <begin position="96"/>
        <end position="134"/>
    </location>
</feature>
<name>A0A840TR61_9BACT</name>
<accession>A0A840TR61</accession>
<dbReference type="EMBL" id="JACHGF010000009">
    <property type="protein sequence ID" value="MBB5286371.1"/>
    <property type="molecule type" value="Genomic_DNA"/>
</dbReference>
<evidence type="ECO:0000256" key="1">
    <source>
        <dbReference type="SAM" id="MobiDB-lite"/>
    </source>
</evidence>
<keyword evidence="3" id="KW-1185">Reference proteome</keyword>
<proteinExistence type="predicted"/>
<evidence type="ECO:0000313" key="3">
    <source>
        <dbReference type="Proteomes" id="UP000557307"/>
    </source>
</evidence>
<protein>
    <submittedName>
        <fullName evidence="2">Uncharacterized protein</fullName>
    </submittedName>
</protein>
<feature type="region of interest" description="Disordered" evidence="1">
    <location>
        <begin position="48"/>
        <end position="82"/>
    </location>
</feature>
<evidence type="ECO:0000313" key="2">
    <source>
        <dbReference type="EMBL" id="MBB5286371.1"/>
    </source>
</evidence>
<comment type="caution">
    <text evidence="2">The sequence shown here is derived from an EMBL/GenBank/DDBJ whole genome shotgun (WGS) entry which is preliminary data.</text>
</comment>
<dbReference type="Proteomes" id="UP000557307">
    <property type="component" value="Unassembled WGS sequence"/>
</dbReference>
<organism evidence="2 3">
    <name type="scientific">Rhabdobacter roseus</name>
    <dbReference type="NCBI Taxonomy" id="1655419"/>
    <lineage>
        <taxon>Bacteria</taxon>
        <taxon>Pseudomonadati</taxon>
        <taxon>Bacteroidota</taxon>
        <taxon>Cytophagia</taxon>
        <taxon>Cytophagales</taxon>
        <taxon>Cytophagaceae</taxon>
        <taxon>Rhabdobacter</taxon>
    </lineage>
</organism>